<protein>
    <recommendedName>
        <fullName evidence="5">LarA-like N-terminal domain-containing protein</fullName>
    </recommendedName>
</protein>
<dbReference type="Gene3D" id="3.40.50.11440">
    <property type="match status" value="1"/>
</dbReference>
<sequence>MTTLNLKTGREEISWECPIQLLKTATLAGEIRAVSASDALNCPTGSLDLKELAEDADNVAILVPDITRSWQDIPAMCSAIRKGLEETGIDKVTWVIAAGQHRKMSVAEEETVLGKGRRPNDNVFCHVSRENIVDTGKITSRGTPVKVERHVFEADLVVLLGGICYHDLAGFAGGRKIIIPGVSARESVQANHRLGLVEKRFHEKVKVGELEENPVALDMEEYARIFLADKKSFLLNVVTDAMGRPYSYVTGDAFKAWERGVREAEALQTIWIDELADVAIVSCGGYPYDLDLYQATKALTAVYDGLRQSGGIVLVAGLEEGMGTPVFDRFMRLAMDNFDAAIDELEEDFTIPAYIATKTVYELKNRKCALVTQNKDVAFPGLITNDVKEALRHVAGTNFEGKALFVPTGNAVHVKIKEV</sequence>
<keyword evidence="4" id="KW-1185">Reference proteome</keyword>
<dbReference type="InterPro" id="IPR043166">
    <property type="entry name" value="LarA-like_C"/>
</dbReference>
<gene>
    <name evidence="3" type="ORF">SAMN05444368_1359</name>
</gene>
<feature type="domain" description="LarA-like N-terminal" evidence="1">
    <location>
        <begin position="37"/>
        <end position="198"/>
    </location>
</feature>
<evidence type="ECO:0000259" key="1">
    <source>
        <dbReference type="Pfam" id="PF09861"/>
    </source>
</evidence>
<proteinExistence type="predicted"/>
<dbReference type="InterPro" id="IPR048520">
    <property type="entry name" value="LarA_C"/>
</dbReference>
<accession>A0ABY1JDZ3</accession>
<dbReference type="InterPro" id="IPR018657">
    <property type="entry name" value="LarA-like_N"/>
</dbReference>
<organism evidence="3 4">
    <name type="scientific">Acetomicrobium flavidum</name>
    <dbReference type="NCBI Taxonomy" id="49896"/>
    <lineage>
        <taxon>Bacteria</taxon>
        <taxon>Thermotogati</taxon>
        <taxon>Synergistota</taxon>
        <taxon>Synergistia</taxon>
        <taxon>Synergistales</taxon>
        <taxon>Acetomicrobiaceae</taxon>
        <taxon>Acetomicrobium</taxon>
    </lineage>
</organism>
<dbReference type="EMBL" id="FSQZ01000001">
    <property type="protein sequence ID" value="SIN70719.1"/>
    <property type="molecule type" value="Genomic_DNA"/>
</dbReference>
<dbReference type="InterPro" id="IPR047926">
    <property type="entry name" value="Ni_dep_LarA"/>
</dbReference>
<dbReference type="Gene3D" id="3.90.226.30">
    <property type="match status" value="1"/>
</dbReference>
<evidence type="ECO:0008006" key="5">
    <source>
        <dbReference type="Google" id="ProtNLM"/>
    </source>
</evidence>
<dbReference type="PANTHER" id="PTHR33171:SF17">
    <property type="entry name" value="LARA-LIKE N-TERMINAL DOMAIN-CONTAINING PROTEIN"/>
    <property type="match status" value="1"/>
</dbReference>
<dbReference type="PANTHER" id="PTHR33171">
    <property type="entry name" value="LAR_N DOMAIN-CONTAINING PROTEIN"/>
    <property type="match status" value="1"/>
</dbReference>
<reference evidence="3 4" key="1">
    <citation type="submission" date="2016-11" db="EMBL/GenBank/DDBJ databases">
        <authorList>
            <person name="Varghese N."/>
            <person name="Submissions S."/>
        </authorList>
    </citation>
    <scope>NUCLEOTIDE SEQUENCE [LARGE SCALE GENOMIC DNA]</scope>
    <source>
        <strain evidence="3 4">DSM 20664</strain>
    </source>
</reference>
<evidence type="ECO:0000313" key="4">
    <source>
        <dbReference type="Proteomes" id="UP000185093"/>
    </source>
</evidence>
<evidence type="ECO:0000259" key="2">
    <source>
        <dbReference type="Pfam" id="PF21113"/>
    </source>
</evidence>
<evidence type="ECO:0000313" key="3">
    <source>
        <dbReference type="EMBL" id="SIN70719.1"/>
    </source>
</evidence>
<dbReference type="Pfam" id="PF09861">
    <property type="entry name" value="Lar_N"/>
    <property type="match status" value="1"/>
</dbReference>
<comment type="caution">
    <text evidence="3">The sequence shown here is derived from an EMBL/GenBank/DDBJ whole genome shotgun (WGS) entry which is preliminary data.</text>
</comment>
<dbReference type="NCBIfam" id="NF033504">
    <property type="entry name" value="Ni_dep_LarA"/>
    <property type="match status" value="1"/>
</dbReference>
<dbReference type="Proteomes" id="UP000185093">
    <property type="component" value="Unassembled WGS sequence"/>
</dbReference>
<dbReference type="Pfam" id="PF21113">
    <property type="entry name" value="LarA_C"/>
    <property type="match status" value="1"/>
</dbReference>
<feature type="domain" description="Lactate racemase C-terminal" evidence="2">
    <location>
        <begin position="275"/>
        <end position="335"/>
    </location>
</feature>
<dbReference type="InterPro" id="IPR048068">
    <property type="entry name" value="LarA-like"/>
</dbReference>
<dbReference type="RefSeq" id="WP_074199709.1">
    <property type="nucleotide sequence ID" value="NZ_FSQZ01000001.1"/>
</dbReference>
<name>A0ABY1JDZ3_9BACT</name>